<protein>
    <submittedName>
        <fullName evidence="2 4">Uncharacterized protein</fullName>
    </submittedName>
</protein>
<name>A0A0R3UH98_MESCO</name>
<reference evidence="2 3" key="1">
    <citation type="submission" date="2018-10" db="EMBL/GenBank/DDBJ databases">
        <authorList>
            <consortium name="Pathogen Informatics"/>
        </authorList>
    </citation>
    <scope>NUCLEOTIDE SEQUENCE [LARGE SCALE GENOMIC DNA]</scope>
</reference>
<gene>
    <name evidence="2" type="ORF">MCOS_LOCUS6689</name>
</gene>
<reference evidence="4" key="2">
    <citation type="submission" date="2019-11" db="UniProtKB">
        <authorList>
            <consortium name="WormBaseParasite"/>
        </authorList>
    </citation>
    <scope>IDENTIFICATION</scope>
</reference>
<feature type="region of interest" description="Disordered" evidence="1">
    <location>
        <begin position="54"/>
        <end position="100"/>
    </location>
</feature>
<proteinExistence type="predicted"/>
<organism evidence="2 3">
    <name type="scientific">Mesocestoides corti</name>
    <name type="common">Flatworm</name>
    <dbReference type="NCBI Taxonomy" id="53468"/>
    <lineage>
        <taxon>Eukaryota</taxon>
        <taxon>Metazoa</taxon>
        <taxon>Spiralia</taxon>
        <taxon>Lophotrochozoa</taxon>
        <taxon>Platyhelminthes</taxon>
        <taxon>Cestoda</taxon>
        <taxon>Eucestoda</taxon>
        <taxon>Cyclophyllidea</taxon>
        <taxon>Mesocestoididae</taxon>
        <taxon>Mesocestoides</taxon>
    </lineage>
</organism>
<feature type="compositionally biased region" description="Low complexity" evidence="1">
    <location>
        <begin position="73"/>
        <end position="90"/>
    </location>
</feature>
<dbReference type="Proteomes" id="UP000267029">
    <property type="component" value="Unassembled WGS sequence"/>
</dbReference>
<dbReference type="AlphaFoldDB" id="A0A0R3UH98"/>
<sequence>MNSRIYVIFSSNEAGFERNREHVMHPLPLQRPIWFANCEKTVHTACEWTTSVVDDGSDSAATSEDSATHNQHHQQQLLSHLPPLSLSDPLVDQTTDTGTV</sequence>
<dbReference type="WBParaSite" id="MCU_002392-RA">
    <property type="protein sequence ID" value="MCU_002392-RA"/>
    <property type="gene ID" value="MCU_002392"/>
</dbReference>
<evidence type="ECO:0000313" key="4">
    <source>
        <dbReference type="WBParaSite" id="MCU_002392-RA"/>
    </source>
</evidence>
<dbReference type="EMBL" id="UXSR01005284">
    <property type="protein sequence ID" value="VDD80686.1"/>
    <property type="molecule type" value="Genomic_DNA"/>
</dbReference>
<evidence type="ECO:0000313" key="2">
    <source>
        <dbReference type="EMBL" id="VDD80686.1"/>
    </source>
</evidence>
<accession>A0A0R3UH98</accession>
<keyword evidence="3" id="KW-1185">Reference proteome</keyword>
<evidence type="ECO:0000313" key="3">
    <source>
        <dbReference type="Proteomes" id="UP000267029"/>
    </source>
</evidence>
<evidence type="ECO:0000256" key="1">
    <source>
        <dbReference type="SAM" id="MobiDB-lite"/>
    </source>
</evidence>